<keyword evidence="10" id="KW-0143">Chaperone</keyword>
<evidence type="ECO:0000256" key="1">
    <source>
        <dbReference type="ARBA" id="ARBA00004141"/>
    </source>
</evidence>
<evidence type="ECO:0000256" key="11">
    <source>
        <dbReference type="ARBA" id="ARBA00023284"/>
    </source>
</evidence>
<evidence type="ECO:0000313" key="13">
    <source>
        <dbReference type="EMBL" id="TLS36865.1"/>
    </source>
</evidence>
<dbReference type="GO" id="GO:0015035">
    <property type="term" value="F:protein-disulfide reductase activity"/>
    <property type="evidence" value="ECO:0007669"/>
    <property type="project" value="UniProtKB-UniRule"/>
</dbReference>
<evidence type="ECO:0000256" key="3">
    <source>
        <dbReference type="ARBA" id="ARBA00022448"/>
    </source>
</evidence>
<evidence type="ECO:0000256" key="12">
    <source>
        <dbReference type="SAM" id="Phobius"/>
    </source>
</evidence>
<keyword evidence="4 12" id="KW-0812">Transmembrane</keyword>
<evidence type="ECO:0000256" key="2">
    <source>
        <dbReference type="ARBA" id="ARBA00007602"/>
    </source>
</evidence>
<dbReference type="PANTHER" id="PTHR43469">
    <property type="entry name" value="DISULFIDE FORMATION PROTEIN-RELATED"/>
    <property type="match status" value="1"/>
</dbReference>
<dbReference type="InterPro" id="IPR003752">
    <property type="entry name" value="DiS_bond_form_DsbB/BdbC"/>
</dbReference>
<reference evidence="13 14" key="1">
    <citation type="submission" date="2019-04" db="EMBL/GenBank/DDBJ databases">
        <title>Bacillus caeni sp. nov., a bacterium isolated from mangrove sediment.</title>
        <authorList>
            <person name="Huang H."/>
            <person name="Mo K."/>
            <person name="Hu Y."/>
        </authorList>
    </citation>
    <scope>NUCLEOTIDE SEQUENCE [LARGE SCALE GENOMIC DNA]</scope>
    <source>
        <strain evidence="13 14">HB172195</strain>
    </source>
</reference>
<dbReference type="AlphaFoldDB" id="A0A5R9FB67"/>
<dbReference type="PIRSF" id="PIRSF036659">
    <property type="entry name" value="BdbC"/>
    <property type="match status" value="1"/>
</dbReference>
<evidence type="ECO:0000256" key="4">
    <source>
        <dbReference type="ARBA" id="ARBA00022692"/>
    </source>
</evidence>
<evidence type="ECO:0000256" key="10">
    <source>
        <dbReference type="ARBA" id="ARBA00023186"/>
    </source>
</evidence>
<evidence type="ECO:0000256" key="9">
    <source>
        <dbReference type="ARBA" id="ARBA00023157"/>
    </source>
</evidence>
<evidence type="ECO:0000256" key="7">
    <source>
        <dbReference type="ARBA" id="ARBA00023002"/>
    </source>
</evidence>
<organism evidence="13 14">
    <name type="scientific">Exobacillus caeni</name>
    <dbReference type="NCBI Taxonomy" id="2574798"/>
    <lineage>
        <taxon>Bacteria</taxon>
        <taxon>Bacillati</taxon>
        <taxon>Bacillota</taxon>
        <taxon>Bacilli</taxon>
        <taxon>Bacillales</taxon>
        <taxon>Guptibacillaceae</taxon>
        <taxon>Exobacillus</taxon>
    </lineage>
</organism>
<dbReference type="InterPro" id="IPR012187">
    <property type="entry name" value="Disulphide_bond_form_BdbC"/>
</dbReference>
<accession>A0A5R9FB67</accession>
<dbReference type="InterPro" id="IPR023380">
    <property type="entry name" value="DsbB-like_sf"/>
</dbReference>
<comment type="subcellular location">
    <subcellularLocation>
        <location evidence="1">Membrane</location>
        <topology evidence="1">Multi-pass membrane protein</topology>
    </subcellularLocation>
</comment>
<keyword evidence="8 12" id="KW-0472">Membrane</keyword>
<feature type="transmembrane region" description="Helical" evidence="12">
    <location>
        <begin position="62"/>
        <end position="79"/>
    </location>
</feature>
<comment type="similarity">
    <text evidence="2">Belongs to the DsbB family. BdbC subfamily.</text>
</comment>
<proteinExistence type="inferred from homology"/>
<name>A0A5R9FB67_9BACL</name>
<evidence type="ECO:0000256" key="8">
    <source>
        <dbReference type="ARBA" id="ARBA00023136"/>
    </source>
</evidence>
<keyword evidence="7" id="KW-0560">Oxidoreductase</keyword>
<feature type="transmembrane region" description="Helical" evidence="12">
    <location>
        <begin position="105"/>
        <end position="130"/>
    </location>
</feature>
<dbReference type="SUPFAM" id="SSF158442">
    <property type="entry name" value="DsbB-like"/>
    <property type="match status" value="1"/>
</dbReference>
<protein>
    <submittedName>
        <fullName evidence="13">Disulfide bond formation protein B</fullName>
    </submittedName>
</protein>
<keyword evidence="9" id="KW-1015">Disulfide bond</keyword>
<evidence type="ECO:0000313" key="14">
    <source>
        <dbReference type="Proteomes" id="UP000308230"/>
    </source>
</evidence>
<feature type="transmembrane region" description="Helical" evidence="12">
    <location>
        <begin position="39"/>
        <end position="55"/>
    </location>
</feature>
<sequence length="135" mass="15443">MNRTLLLAWITAIVAVLGSLSFSELLHFVPCTLCWYQRVLMYPLAFILGIAFFYNEQSVYRYVLPFSVIGMILSVYHYTLQKVPAFKKFESCTSGVPCSGEYINWAGFITIPLLAFICFTIITLSMGLLYKQRKP</sequence>
<dbReference type="NCBIfam" id="NF002849">
    <property type="entry name" value="PRK03113.1"/>
    <property type="match status" value="1"/>
</dbReference>
<gene>
    <name evidence="13" type="ORF">FCL54_12985</name>
</gene>
<dbReference type="RefSeq" id="WP_138127064.1">
    <property type="nucleotide sequence ID" value="NZ_SWLG01000008.1"/>
</dbReference>
<dbReference type="Pfam" id="PF02600">
    <property type="entry name" value="DsbB"/>
    <property type="match status" value="1"/>
</dbReference>
<keyword evidence="3" id="KW-0813">Transport</keyword>
<dbReference type="Proteomes" id="UP000308230">
    <property type="component" value="Unassembled WGS sequence"/>
</dbReference>
<keyword evidence="14" id="KW-1185">Reference proteome</keyword>
<keyword evidence="6 12" id="KW-1133">Transmembrane helix</keyword>
<dbReference type="OrthoDB" id="158402at2"/>
<evidence type="ECO:0000256" key="6">
    <source>
        <dbReference type="ARBA" id="ARBA00022989"/>
    </source>
</evidence>
<comment type="caution">
    <text evidence="13">The sequence shown here is derived from an EMBL/GenBank/DDBJ whole genome shotgun (WGS) entry which is preliminary data.</text>
</comment>
<keyword evidence="11" id="KW-0676">Redox-active center</keyword>
<keyword evidence="5" id="KW-0249">Electron transport</keyword>
<dbReference type="Gene3D" id="1.20.1550.10">
    <property type="entry name" value="DsbB-like"/>
    <property type="match status" value="1"/>
</dbReference>
<dbReference type="GO" id="GO:0005886">
    <property type="term" value="C:plasma membrane"/>
    <property type="evidence" value="ECO:0007669"/>
    <property type="project" value="UniProtKB-SubCell"/>
</dbReference>
<dbReference type="HAMAP" id="MF_00287">
    <property type="entry name" value="BdbC"/>
    <property type="match status" value="1"/>
</dbReference>
<dbReference type="GO" id="GO:0006457">
    <property type="term" value="P:protein folding"/>
    <property type="evidence" value="ECO:0007669"/>
    <property type="project" value="InterPro"/>
</dbReference>
<evidence type="ECO:0000256" key="5">
    <source>
        <dbReference type="ARBA" id="ARBA00022982"/>
    </source>
</evidence>
<dbReference type="EMBL" id="SWLG01000008">
    <property type="protein sequence ID" value="TLS36865.1"/>
    <property type="molecule type" value="Genomic_DNA"/>
</dbReference>
<dbReference type="PANTHER" id="PTHR43469:SF1">
    <property type="entry name" value="SPBETA PROPHAGE-DERIVED DISULFIDE BOND FORMATION PROTEIN B"/>
    <property type="match status" value="1"/>
</dbReference>